<dbReference type="SMART" id="SM00382">
    <property type="entry name" value="AAA"/>
    <property type="match status" value="2"/>
</dbReference>
<evidence type="ECO:0000313" key="7">
    <source>
        <dbReference type="Proteomes" id="UP000578112"/>
    </source>
</evidence>
<dbReference type="InterPro" id="IPR003593">
    <property type="entry name" value="AAA+_ATPase"/>
</dbReference>
<accession>A0A7W7MRS5</accession>
<dbReference type="RefSeq" id="WP_184995050.1">
    <property type="nucleotide sequence ID" value="NZ_BOMK01000041.1"/>
</dbReference>
<feature type="domain" description="ABC transporter" evidence="5">
    <location>
        <begin position="253"/>
        <end position="494"/>
    </location>
</feature>
<dbReference type="PANTHER" id="PTHR43790">
    <property type="entry name" value="CARBOHYDRATE TRANSPORT ATP-BINDING PROTEIN MG119-RELATED"/>
    <property type="match status" value="1"/>
</dbReference>
<dbReference type="AlphaFoldDB" id="A0A7W7MRS5"/>
<dbReference type="Gene3D" id="3.40.50.300">
    <property type="entry name" value="P-loop containing nucleotide triphosphate hydrolases"/>
    <property type="match status" value="2"/>
</dbReference>
<reference evidence="6 7" key="1">
    <citation type="submission" date="2020-08" db="EMBL/GenBank/DDBJ databases">
        <title>Sequencing the genomes of 1000 actinobacteria strains.</title>
        <authorList>
            <person name="Klenk H.-P."/>
        </authorList>
    </citation>
    <scope>NUCLEOTIDE SEQUENCE [LARGE SCALE GENOMIC DNA]</scope>
    <source>
        <strain evidence="6 7">DSM 43149</strain>
    </source>
</reference>
<evidence type="ECO:0000256" key="4">
    <source>
        <dbReference type="ARBA" id="ARBA00022840"/>
    </source>
</evidence>
<dbReference type="CDD" id="cd03216">
    <property type="entry name" value="ABC_Carb_Monos_I"/>
    <property type="match status" value="1"/>
</dbReference>
<dbReference type="GO" id="GO:0016887">
    <property type="term" value="F:ATP hydrolysis activity"/>
    <property type="evidence" value="ECO:0007669"/>
    <property type="project" value="InterPro"/>
</dbReference>
<dbReference type="InterPro" id="IPR027417">
    <property type="entry name" value="P-loop_NTPase"/>
</dbReference>
<dbReference type="PANTHER" id="PTHR43790:SF9">
    <property type="entry name" value="GALACTOFURANOSE TRANSPORTER ATP-BINDING PROTEIN YTFR"/>
    <property type="match status" value="1"/>
</dbReference>
<evidence type="ECO:0000256" key="1">
    <source>
        <dbReference type="ARBA" id="ARBA00022448"/>
    </source>
</evidence>
<dbReference type="PROSITE" id="PS50893">
    <property type="entry name" value="ABC_TRANSPORTER_2"/>
    <property type="match status" value="2"/>
</dbReference>
<protein>
    <submittedName>
        <fullName evidence="6">Ribose transport system ATP-binding protein</fullName>
    </submittedName>
</protein>
<evidence type="ECO:0000259" key="5">
    <source>
        <dbReference type="PROSITE" id="PS50893"/>
    </source>
</evidence>
<dbReference type="Proteomes" id="UP000578112">
    <property type="component" value="Unassembled WGS sequence"/>
</dbReference>
<evidence type="ECO:0000256" key="3">
    <source>
        <dbReference type="ARBA" id="ARBA00022741"/>
    </source>
</evidence>
<keyword evidence="1" id="KW-0813">Transport</keyword>
<dbReference type="CDD" id="cd03215">
    <property type="entry name" value="ABC_Carb_Monos_II"/>
    <property type="match status" value="1"/>
</dbReference>
<dbReference type="InterPro" id="IPR003439">
    <property type="entry name" value="ABC_transporter-like_ATP-bd"/>
</dbReference>
<evidence type="ECO:0000313" key="6">
    <source>
        <dbReference type="EMBL" id="MBB4763789.1"/>
    </source>
</evidence>
<organism evidence="6 7">
    <name type="scientific">Actinoplanes digitatis</name>
    <dbReference type="NCBI Taxonomy" id="1868"/>
    <lineage>
        <taxon>Bacteria</taxon>
        <taxon>Bacillati</taxon>
        <taxon>Actinomycetota</taxon>
        <taxon>Actinomycetes</taxon>
        <taxon>Micromonosporales</taxon>
        <taxon>Micromonosporaceae</taxon>
        <taxon>Actinoplanes</taxon>
    </lineage>
</organism>
<dbReference type="EMBL" id="JACHNH010000001">
    <property type="protein sequence ID" value="MBB4763789.1"/>
    <property type="molecule type" value="Genomic_DNA"/>
</dbReference>
<dbReference type="SUPFAM" id="SSF52540">
    <property type="entry name" value="P-loop containing nucleoside triphosphate hydrolases"/>
    <property type="match status" value="2"/>
</dbReference>
<feature type="domain" description="ABC transporter" evidence="5">
    <location>
        <begin position="2"/>
        <end position="238"/>
    </location>
</feature>
<name>A0A7W7MRS5_9ACTN</name>
<keyword evidence="7" id="KW-1185">Reference proteome</keyword>
<sequence>MLRAAGLVKHYGGVTALDGGDIELRDGEIHALVGENGAGKSTLVKILCGVVTPDAGAVTLDDAPVRFAGPRAAAARGIAIVAQELSLFPDLTVAENLFIADLPRRYGLLSLATMERRAAPVLADLGLAEVPTRATAGELSLADRQLLEVSRALLTGPRVLILDEPTSALPAAAVDRLHAVLRRVAARGIAVLYISHFLQEVRRVADRISVLRDGRPALRGVPTAELGLDDLVRAMLGDAAPAHRPAARRHRPRSGPGVTLTDVDVPGRLAGVSLSVAPGEIVGIAGLEGAGHLAVLDLVCGLGRPAAGRVGLLGGPGPRSFRDAVRRGVAFVPGDRKRFGLMLDQPVWENATAVRWLGIGAGPWWRRGRELRARAETNLRRMRFRGDMYGLAGELSGGNQQKVVFAKWLDAGSAVIVLDDPTRGVDVGARGEMHEIVRELADDGRVVLLASTDLAELTELCHRVVVLRRGAVVGELSAGELTEQRLSTAINAGFA</sequence>
<dbReference type="Pfam" id="PF00005">
    <property type="entry name" value="ABC_tran"/>
    <property type="match status" value="2"/>
</dbReference>
<keyword evidence="4 6" id="KW-0067">ATP-binding</keyword>
<dbReference type="GO" id="GO:0005524">
    <property type="term" value="F:ATP binding"/>
    <property type="evidence" value="ECO:0007669"/>
    <property type="project" value="UniProtKB-KW"/>
</dbReference>
<keyword evidence="2" id="KW-0677">Repeat</keyword>
<dbReference type="InterPro" id="IPR017871">
    <property type="entry name" value="ABC_transporter-like_CS"/>
</dbReference>
<evidence type="ECO:0000256" key="2">
    <source>
        <dbReference type="ARBA" id="ARBA00022737"/>
    </source>
</evidence>
<proteinExistence type="predicted"/>
<dbReference type="InterPro" id="IPR050107">
    <property type="entry name" value="ABC_carbohydrate_import_ATPase"/>
</dbReference>
<dbReference type="PROSITE" id="PS00211">
    <property type="entry name" value="ABC_TRANSPORTER_1"/>
    <property type="match status" value="1"/>
</dbReference>
<gene>
    <name evidence="6" type="ORF">BJ971_004345</name>
</gene>
<comment type="caution">
    <text evidence="6">The sequence shown here is derived from an EMBL/GenBank/DDBJ whole genome shotgun (WGS) entry which is preliminary data.</text>
</comment>
<keyword evidence="3" id="KW-0547">Nucleotide-binding</keyword>